<dbReference type="Pfam" id="PF13952">
    <property type="entry name" value="DUF4216"/>
    <property type="match status" value="1"/>
</dbReference>
<feature type="region of interest" description="Disordered" evidence="1">
    <location>
        <begin position="466"/>
        <end position="508"/>
    </location>
</feature>
<evidence type="ECO:0000313" key="6">
    <source>
        <dbReference type="Proteomes" id="UP000604825"/>
    </source>
</evidence>
<accession>A0A811NVF3</accession>
<reference evidence="5" key="1">
    <citation type="submission" date="2020-10" db="EMBL/GenBank/DDBJ databases">
        <authorList>
            <person name="Han B."/>
            <person name="Lu T."/>
            <person name="Zhao Q."/>
            <person name="Huang X."/>
            <person name="Zhao Y."/>
        </authorList>
    </citation>
    <scope>NUCLEOTIDE SEQUENCE</scope>
</reference>
<evidence type="ECO:0000259" key="3">
    <source>
        <dbReference type="Pfam" id="PF13960"/>
    </source>
</evidence>
<feature type="domain" description="DUF4218" evidence="3">
    <location>
        <begin position="186"/>
        <end position="231"/>
    </location>
</feature>
<feature type="compositionally biased region" description="Basic and acidic residues" evidence="1">
    <location>
        <begin position="468"/>
        <end position="481"/>
    </location>
</feature>
<dbReference type="EMBL" id="CAJGYO010000005">
    <property type="protein sequence ID" value="CAD6228157.1"/>
    <property type="molecule type" value="Genomic_DNA"/>
</dbReference>
<dbReference type="InterPro" id="IPR025312">
    <property type="entry name" value="DUF4216"/>
</dbReference>
<evidence type="ECO:0000259" key="2">
    <source>
        <dbReference type="Pfam" id="PF13952"/>
    </source>
</evidence>
<gene>
    <name evidence="5" type="ORF">NCGR_LOCUS19006</name>
</gene>
<dbReference type="PANTHER" id="PTHR48258">
    <property type="entry name" value="DUF4218 DOMAIN-CONTAINING PROTEIN-RELATED"/>
    <property type="match status" value="1"/>
</dbReference>
<comment type="caution">
    <text evidence="5">The sequence shown here is derived from an EMBL/GenBank/DDBJ whole genome shotgun (WGS) entry which is preliminary data.</text>
</comment>
<dbReference type="AlphaFoldDB" id="A0A811NVF3"/>
<name>A0A811NVF3_9POAL</name>
<dbReference type="Proteomes" id="UP000604825">
    <property type="component" value="Unassembled WGS sequence"/>
</dbReference>
<feature type="compositionally biased region" description="Acidic residues" evidence="1">
    <location>
        <begin position="495"/>
        <end position="508"/>
    </location>
</feature>
<dbReference type="Pfam" id="PF13963">
    <property type="entry name" value="Transpos_assoc"/>
    <property type="match status" value="1"/>
</dbReference>
<feature type="domain" description="Transposase-associated" evidence="4">
    <location>
        <begin position="3"/>
        <end position="82"/>
    </location>
</feature>
<keyword evidence="6" id="KW-1185">Reference proteome</keyword>
<protein>
    <recommendedName>
        <fullName evidence="7">Transposase-associated domain-containing protein</fullName>
    </recommendedName>
</protein>
<evidence type="ECO:0008006" key="7">
    <source>
        <dbReference type="Google" id="ProtNLM"/>
    </source>
</evidence>
<dbReference type="Pfam" id="PF13960">
    <property type="entry name" value="DUF4218"/>
    <property type="match status" value="1"/>
</dbReference>
<proteinExistence type="predicted"/>
<dbReference type="InterPro" id="IPR025452">
    <property type="entry name" value="DUF4218"/>
</dbReference>
<organism evidence="5 6">
    <name type="scientific">Miscanthus lutarioriparius</name>
    <dbReference type="NCBI Taxonomy" id="422564"/>
    <lineage>
        <taxon>Eukaryota</taxon>
        <taxon>Viridiplantae</taxon>
        <taxon>Streptophyta</taxon>
        <taxon>Embryophyta</taxon>
        <taxon>Tracheophyta</taxon>
        <taxon>Spermatophyta</taxon>
        <taxon>Magnoliopsida</taxon>
        <taxon>Liliopsida</taxon>
        <taxon>Poales</taxon>
        <taxon>Poaceae</taxon>
        <taxon>PACMAD clade</taxon>
        <taxon>Panicoideae</taxon>
        <taxon>Andropogonodae</taxon>
        <taxon>Andropogoneae</taxon>
        <taxon>Saccharinae</taxon>
        <taxon>Miscanthus</taxon>
    </lineage>
</organism>
<sequence>MSRSWMYNGWQHGKLPSNEWVDETTEFLNHAFSLSDVVENDTIKCRCAMCRNYFRQKRNTIELHLFKFGFREGYETWTEHGESLVSHDEHSTIGTEEGCNEVDHMDDMLFDLVGGHPPAIDDTPTSSTQAFYRMVANADELVHDKTTHSSLSAVARLLAVKSMYNMSIDHYDDFLEIIHELLPPDSRFIKKLKKKVRNKIRVEGCIVEAPLVEEATMYFRASARSTKNKMPRYDDDASTFESVCDLEIFQYLGRCISPRGTHELSREEYKVAFLYILTNIPEMDDFFEFRSEQYEKGRSGLTTCNTGVCVSSYDESGNVLDYYGVIEDIIKIVWEGSMPLELVLFYCRWFDPTPNGLRRTENLGLVEIKHTSRLSNFDPFVMAIQVSQVYYLPYPCKNREDLMDWSVVYKVAPHGHIPPINSNADSSLGEGPTQDVEFFQEDGLDGTFVIDLGAALDSITSLVSDEITNPKDLEGGEKSTEIEEENEAIDKEIESTDEENEDLDEAYD</sequence>
<feature type="domain" description="DUF4216" evidence="2">
    <location>
        <begin position="341"/>
        <end position="408"/>
    </location>
</feature>
<dbReference type="PANTHER" id="PTHR48258:SF4">
    <property type="entry name" value="DUF4216 DOMAIN-CONTAINING PROTEIN"/>
    <property type="match status" value="1"/>
</dbReference>
<evidence type="ECO:0000313" key="5">
    <source>
        <dbReference type="EMBL" id="CAD6228157.1"/>
    </source>
</evidence>
<dbReference type="InterPro" id="IPR029480">
    <property type="entry name" value="Transpos_assoc"/>
</dbReference>
<dbReference type="OrthoDB" id="695636at2759"/>
<evidence type="ECO:0000259" key="4">
    <source>
        <dbReference type="Pfam" id="PF13963"/>
    </source>
</evidence>
<evidence type="ECO:0000256" key="1">
    <source>
        <dbReference type="SAM" id="MobiDB-lite"/>
    </source>
</evidence>